<feature type="compositionally biased region" description="Basic and acidic residues" evidence="1">
    <location>
        <begin position="148"/>
        <end position="161"/>
    </location>
</feature>
<dbReference type="AlphaFoldDB" id="A0A4Y7QI90"/>
<dbReference type="OrthoDB" id="1099063at2759"/>
<gene>
    <name evidence="2" type="ORF">BD410DRAFT_783590</name>
</gene>
<dbReference type="STRING" id="50990.A0A4Y7QI90"/>
<keyword evidence="3" id="KW-1185">Reference proteome</keyword>
<evidence type="ECO:0000256" key="1">
    <source>
        <dbReference type="SAM" id="MobiDB-lite"/>
    </source>
</evidence>
<evidence type="ECO:0000313" key="3">
    <source>
        <dbReference type="Proteomes" id="UP000294933"/>
    </source>
</evidence>
<dbReference type="EMBL" id="ML170161">
    <property type="protein sequence ID" value="TDL26539.1"/>
    <property type="molecule type" value="Genomic_DNA"/>
</dbReference>
<organism evidence="2 3">
    <name type="scientific">Rickenella mellea</name>
    <dbReference type="NCBI Taxonomy" id="50990"/>
    <lineage>
        <taxon>Eukaryota</taxon>
        <taxon>Fungi</taxon>
        <taxon>Dikarya</taxon>
        <taxon>Basidiomycota</taxon>
        <taxon>Agaricomycotina</taxon>
        <taxon>Agaricomycetes</taxon>
        <taxon>Hymenochaetales</taxon>
        <taxon>Rickenellaceae</taxon>
        <taxon>Rickenella</taxon>
    </lineage>
</organism>
<sequence length="356" mass="39088">MRVSVWPCYTVRAARRVLWRSTPGSAARVVVGQSRRRLHTLQSTQPAADPLRTHNVNDTSTINSNSNTTEPDGEKQRHSDSGVSDQEWELRTGRATDILRQTLPDFFNTGLVASSSPPLSFESPSSSSNVSSPSSSGSTSHTHGNKGKGKERAYDDHEHTQREESFISGIYSRHIKLQYAPPVALPAPFPRTLVVDGHALYIASSAFIRHTLNALYTDISVEIRKFEVRRLGPGSSNDHNNGHTSNPSHRTDTDLRLGDVRNMDKRQKDVVVGIGVIGWSRLSGVRAEWDTTSTYTFSPLSGLIHIHTVDSIHPAPHETVYDALRASLSKLRLGGAEEGRGVLGITDDGCGDRGRR</sequence>
<feature type="compositionally biased region" description="Low complexity" evidence="1">
    <location>
        <begin position="57"/>
        <end position="69"/>
    </location>
</feature>
<dbReference type="Proteomes" id="UP000294933">
    <property type="component" value="Unassembled WGS sequence"/>
</dbReference>
<proteinExistence type="predicted"/>
<feature type="region of interest" description="Disordered" evidence="1">
    <location>
        <begin position="231"/>
        <end position="255"/>
    </location>
</feature>
<feature type="region of interest" description="Disordered" evidence="1">
    <location>
        <begin position="117"/>
        <end position="161"/>
    </location>
</feature>
<accession>A0A4Y7QI90</accession>
<feature type="compositionally biased region" description="Polar residues" evidence="1">
    <location>
        <begin position="234"/>
        <end position="248"/>
    </location>
</feature>
<feature type="compositionally biased region" description="Low complexity" evidence="1">
    <location>
        <begin position="117"/>
        <end position="140"/>
    </location>
</feature>
<evidence type="ECO:0000313" key="2">
    <source>
        <dbReference type="EMBL" id="TDL26539.1"/>
    </source>
</evidence>
<dbReference type="VEuPathDB" id="FungiDB:BD410DRAFT_783590"/>
<name>A0A4Y7QI90_9AGAM</name>
<reference evidence="2 3" key="1">
    <citation type="submission" date="2018-06" db="EMBL/GenBank/DDBJ databases">
        <title>A transcriptomic atlas of mushroom development highlights an independent origin of complex multicellularity.</title>
        <authorList>
            <consortium name="DOE Joint Genome Institute"/>
            <person name="Krizsan K."/>
            <person name="Almasi E."/>
            <person name="Merenyi Z."/>
            <person name="Sahu N."/>
            <person name="Viragh M."/>
            <person name="Koszo T."/>
            <person name="Mondo S."/>
            <person name="Kiss B."/>
            <person name="Balint B."/>
            <person name="Kues U."/>
            <person name="Barry K."/>
            <person name="Hegedus J.C."/>
            <person name="Henrissat B."/>
            <person name="Johnson J."/>
            <person name="Lipzen A."/>
            <person name="Ohm R."/>
            <person name="Nagy I."/>
            <person name="Pangilinan J."/>
            <person name="Yan J."/>
            <person name="Xiong Y."/>
            <person name="Grigoriev I.V."/>
            <person name="Hibbett D.S."/>
            <person name="Nagy L.G."/>
        </authorList>
    </citation>
    <scope>NUCLEOTIDE SEQUENCE [LARGE SCALE GENOMIC DNA]</scope>
    <source>
        <strain evidence="2 3">SZMC22713</strain>
    </source>
</reference>
<protein>
    <submittedName>
        <fullName evidence="2">Uncharacterized protein</fullName>
    </submittedName>
</protein>
<feature type="region of interest" description="Disordered" evidence="1">
    <location>
        <begin position="41"/>
        <end position="88"/>
    </location>
</feature>